<dbReference type="Proteomes" id="UP000694941">
    <property type="component" value="Unplaced"/>
</dbReference>
<keyword evidence="3" id="KW-1185">Reference proteome</keyword>
<dbReference type="PANTHER" id="PTHR20835">
    <property type="entry name" value="E3 UBIQUITIN-PROTEIN LIGASE PPP1R11-RELATED"/>
    <property type="match status" value="1"/>
</dbReference>
<dbReference type="PANTHER" id="PTHR20835:SF0">
    <property type="entry name" value="E3 UBIQUITIN-PROTEIN LIGASE PPP1R11"/>
    <property type="match status" value="1"/>
</dbReference>
<protein>
    <recommendedName>
        <fullName evidence="1">E3 ubiquitin-protein ligase PPP1R11</fullName>
    </recommendedName>
    <alternativeName>
        <fullName evidence="2">Protein phosphatase 1 regulatory subunit 11</fullName>
    </alternativeName>
</protein>
<reference evidence="4" key="1">
    <citation type="submission" date="2025-08" db="UniProtKB">
        <authorList>
            <consortium name="RefSeq"/>
        </authorList>
    </citation>
    <scope>IDENTIFICATION</scope>
    <source>
        <tissue evidence="4">Muscle</tissue>
    </source>
</reference>
<proteinExistence type="predicted"/>
<evidence type="ECO:0000313" key="4">
    <source>
        <dbReference type="RefSeq" id="XP_013777041.1"/>
    </source>
</evidence>
<evidence type="ECO:0000256" key="1">
    <source>
        <dbReference type="ARBA" id="ARBA00021994"/>
    </source>
</evidence>
<gene>
    <name evidence="4" type="primary">LOC106461740</name>
</gene>
<evidence type="ECO:0000256" key="2">
    <source>
        <dbReference type="ARBA" id="ARBA00031039"/>
    </source>
</evidence>
<name>A0ABM1B8M7_LIMPO</name>
<evidence type="ECO:0000313" key="3">
    <source>
        <dbReference type="Proteomes" id="UP000694941"/>
    </source>
</evidence>
<dbReference type="InterPro" id="IPR011107">
    <property type="entry name" value="PPI_Ypi1"/>
</dbReference>
<dbReference type="Pfam" id="PF07491">
    <property type="entry name" value="PPI_Ypi1"/>
    <property type="match status" value="1"/>
</dbReference>
<organism evidence="3 4">
    <name type="scientific">Limulus polyphemus</name>
    <name type="common">Atlantic horseshoe crab</name>
    <dbReference type="NCBI Taxonomy" id="6850"/>
    <lineage>
        <taxon>Eukaryota</taxon>
        <taxon>Metazoa</taxon>
        <taxon>Ecdysozoa</taxon>
        <taxon>Arthropoda</taxon>
        <taxon>Chelicerata</taxon>
        <taxon>Merostomata</taxon>
        <taxon>Xiphosura</taxon>
        <taxon>Limulidae</taxon>
        <taxon>Limulus</taxon>
    </lineage>
</organism>
<accession>A0ABM1B8M7</accession>
<dbReference type="GeneID" id="106461740"/>
<dbReference type="RefSeq" id="XP_013777041.1">
    <property type="nucleotide sequence ID" value="XM_013921587.1"/>
</dbReference>
<sequence>MAESRPTETVHETVTVEQFVDDKHNEDEGQVVRLKLKKPKPDKKVSWRSDTVDNEHLNKKKSKCCCIYKKPQKFGESSSESDDDECQHCRGHVELKKKQVPTSSGTEGSDQKS</sequence>